<protein>
    <submittedName>
        <fullName evidence="2">Uncharacterized protein</fullName>
    </submittedName>
</protein>
<feature type="compositionally biased region" description="Low complexity" evidence="1">
    <location>
        <begin position="113"/>
        <end position="130"/>
    </location>
</feature>
<evidence type="ECO:0000313" key="2">
    <source>
        <dbReference type="EMBL" id="OGC34348.1"/>
    </source>
</evidence>
<feature type="compositionally biased region" description="Polar residues" evidence="1">
    <location>
        <begin position="82"/>
        <end position="94"/>
    </location>
</feature>
<feature type="region of interest" description="Disordered" evidence="1">
    <location>
        <begin position="82"/>
        <end position="132"/>
    </location>
</feature>
<comment type="caution">
    <text evidence="2">The sequence shown here is derived from an EMBL/GenBank/DDBJ whole genome shotgun (WGS) entry which is preliminary data.</text>
</comment>
<proteinExistence type="predicted"/>
<organism evidence="2 3">
    <name type="scientific">candidate division WOR-1 bacterium RIFOXYC2_FULL_41_25</name>
    <dbReference type="NCBI Taxonomy" id="1802586"/>
    <lineage>
        <taxon>Bacteria</taxon>
        <taxon>Bacillati</taxon>
        <taxon>Saganbacteria</taxon>
    </lineage>
</organism>
<dbReference type="EMBL" id="MEUI01000019">
    <property type="protein sequence ID" value="OGC34348.1"/>
    <property type="molecule type" value="Genomic_DNA"/>
</dbReference>
<dbReference type="AlphaFoldDB" id="A0A1F4TNT5"/>
<name>A0A1F4TNT5_UNCSA</name>
<sequence>MESPNINPININPQAEAIAANSGAIFTAADRKIIKEIAGETNPRKSFKDILMTKPLTQKIDSEKLTTKPVKDIMVAKNQYQEYQQTRPDNQINVPQAKAEKAAPMKPDEFHEQAQQQQPRQAKGQGQQPAEVHHETAAMAKELKLEPTELLNIFSLEQKELFSLISKIRELHLKRLLTEQQAEFEQLTAKIKKQTLASAKPESKDWLSGQLDQLTLEAANYKSGILKSLQSIDFNQEREGIISWLTKIVAQHS</sequence>
<accession>A0A1F4TNT5</accession>
<dbReference type="Proteomes" id="UP000177309">
    <property type="component" value="Unassembled WGS sequence"/>
</dbReference>
<evidence type="ECO:0000256" key="1">
    <source>
        <dbReference type="SAM" id="MobiDB-lite"/>
    </source>
</evidence>
<feature type="compositionally biased region" description="Basic and acidic residues" evidence="1">
    <location>
        <begin position="98"/>
        <end position="112"/>
    </location>
</feature>
<reference evidence="2 3" key="1">
    <citation type="journal article" date="2016" name="Nat. Commun.">
        <title>Thousands of microbial genomes shed light on interconnected biogeochemical processes in an aquifer system.</title>
        <authorList>
            <person name="Anantharaman K."/>
            <person name="Brown C.T."/>
            <person name="Hug L.A."/>
            <person name="Sharon I."/>
            <person name="Castelle C.J."/>
            <person name="Probst A.J."/>
            <person name="Thomas B.C."/>
            <person name="Singh A."/>
            <person name="Wilkins M.J."/>
            <person name="Karaoz U."/>
            <person name="Brodie E.L."/>
            <person name="Williams K.H."/>
            <person name="Hubbard S.S."/>
            <person name="Banfield J.F."/>
        </authorList>
    </citation>
    <scope>NUCLEOTIDE SEQUENCE [LARGE SCALE GENOMIC DNA]</scope>
</reference>
<gene>
    <name evidence="2" type="ORF">A2462_07800</name>
</gene>
<evidence type="ECO:0000313" key="3">
    <source>
        <dbReference type="Proteomes" id="UP000177309"/>
    </source>
</evidence>